<accession>A0A226WWI4</accession>
<keyword evidence="1" id="KW-0472">Membrane</keyword>
<dbReference type="AlphaFoldDB" id="A0A226WWI4"/>
<sequence length="373" mass="40407">MASFKPARWSHRIAIIIVCTGLFGVGGWGLMVRELKLQVAELLGPNGSAEHIEVGFFTVTLMRIELRAPREWPTKDLFRAEHAVFKLDWRTLFTPRVHAQYVFVDRYYLSVVRARNGGLRVLPRFTPEEREADGQSRAAATRANADKLIDLIVFRDGTVELVDEAIRKPPYRILITNADGEAHHVRLPELSDPTTIALTGSLHGPSHEGTVSSKGSITFSNSDSRLQTHLRNVDITLFDPYLVKEGGSTAKARSGTIDLALDTTVQNGRIHAPGSVVLKNLQLAQSENAGDTIASVPAKSAVAALKDPSGTIKLKFELDGNLRDPHFSLTQSVGAEIMKGFPSAVASGASGIAKGATQAVEGIGRKLGSLFSK</sequence>
<keyword evidence="1" id="KW-1133">Transmembrane helix</keyword>
<evidence type="ECO:0008006" key="4">
    <source>
        <dbReference type="Google" id="ProtNLM"/>
    </source>
</evidence>
<proteinExistence type="predicted"/>
<dbReference type="EMBL" id="MTHB01000171">
    <property type="protein sequence ID" value="OXC75483.1"/>
    <property type="molecule type" value="Genomic_DNA"/>
</dbReference>
<dbReference type="Proteomes" id="UP000214720">
    <property type="component" value="Unassembled WGS sequence"/>
</dbReference>
<evidence type="ECO:0000313" key="2">
    <source>
        <dbReference type="EMBL" id="OXC75483.1"/>
    </source>
</evidence>
<dbReference type="InterPro" id="IPR008023">
    <property type="entry name" value="DUF748"/>
</dbReference>
<reference evidence="3" key="1">
    <citation type="submission" date="2017-01" db="EMBL/GenBank/DDBJ databases">
        <title>Genome Analysis of Deinococcus marmoris KOPRI26562.</title>
        <authorList>
            <person name="Kim J.H."/>
            <person name="Oh H.-M."/>
        </authorList>
    </citation>
    <scope>NUCLEOTIDE SEQUENCE [LARGE SCALE GENOMIC DNA]</scope>
    <source>
        <strain evidence="3">PAMC 26633</strain>
    </source>
</reference>
<evidence type="ECO:0000313" key="3">
    <source>
        <dbReference type="Proteomes" id="UP000214720"/>
    </source>
</evidence>
<organism evidence="2 3">
    <name type="scientific">Caballeronia sordidicola</name>
    <name type="common">Burkholderia sordidicola</name>
    <dbReference type="NCBI Taxonomy" id="196367"/>
    <lineage>
        <taxon>Bacteria</taxon>
        <taxon>Pseudomonadati</taxon>
        <taxon>Pseudomonadota</taxon>
        <taxon>Betaproteobacteria</taxon>
        <taxon>Burkholderiales</taxon>
        <taxon>Burkholderiaceae</taxon>
        <taxon>Caballeronia</taxon>
    </lineage>
</organism>
<name>A0A226WWI4_CABSO</name>
<feature type="transmembrane region" description="Helical" evidence="1">
    <location>
        <begin position="12"/>
        <end position="31"/>
    </location>
</feature>
<keyword evidence="1" id="KW-0812">Transmembrane</keyword>
<evidence type="ECO:0000256" key="1">
    <source>
        <dbReference type="SAM" id="Phobius"/>
    </source>
</evidence>
<dbReference type="Pfam" id="PF05359">
    <property type="entry name" value="DUF748"/>
    <property type="match status" value="1"/>
</dbReference>
<gene>
    <name evidence="2" type="ORF">BSU04_26710</name>
</gene>
<comment type="caution">
    <text evidence="2">The sequence shown here is derived from an EMBL/GenBank/DDBJ whole genome shotgun (WGS) entry which is preliminary data.</text>
</comment>
<dbReference type="OrthoDB" id="8560134at2"/>
<protein>
    <recommendedName>
        <fullName evidence="4">DUF748 domain-containing protein</fullName>
    </recommendedName>
</protein>